<evidence type="ECO:0000256" key="1">
    <source>
        <dbReference type="ARBA" id="ARBA00023157"/>
    </source>
</evidence>
<dbReference type="InterPro" id="IPR001254">
    <property type="entry name" value="Trypsin_dom"/>
</dbReference>
<evidence type="ECO:0000313" key="5">
    <source>
        <dbReference type="Proteomes" id="UP000887013"/>
    </source>
</evidence>
<dbReference type="InterPro" id="IPR009003">
    <property type="entry name" value="Peptidase_S1_PA"/>
</dbReference>
<dbReference type="InterPro" id="IPR001314">
    <property type="entry name" value="Peptidase_S1A"/>
</dbReference>
<evidence type="ECO:0000256" key="2">
    <source>
        <dbReference type="ARBA" id="ARBA00024195"/>
    </source>
</evidence>
<dbReference type="CDD" id="cd00190">
    <property type="entry name" value="Tryp_SPc"/>
    <property type="match status" value="1"/>
</dbReference>
<evidence type="ECO:0000313" key="4">
    <source>
        <dbReference type="EMBL" id="GFS94162.1"/>
    </source>
</evidence>
<dbReference type="InterPro" id="IPR043504">
    <property type="entry name" value="Peptidase_S1_PA_chymotrypsin"/>
</dbReference>
<feature type="domain" description="Peptidase S1" evidence="3">
    <location>
        <begin position="1"/>
        <end position="232"/>
    </location>
</feature>
<dbReference type="OrthoDB" id="6503465at2759"/>
<proteinExistence type="inferred from homology"/>
<dbReference type="SMART" id="SM00020">
    <property type="entry name" value="Tryp_SPc"/>
    <property type="match status" value="1"/>
</dbReference>
<dbReference type="Gene3D" id="2.40.10.10">
    <property type="entry name" value="Trypsin-like serine proteases"/>
    <property type="match status" value="1"/>
</dbReference>
<name>A0A8X6N4R7_NEPPI</name>
<organism evidence="4 5">
    <name type="scientific">Nephila pilipes</name>
    <name type="common">Giant wood spider</name>
    <name type="synonym">Nephila maculata</name>
    <dbReference type="NCBI Taxonomy" id="299642"/>
    <lineage>
        <taxon>Eukaryota</taxon>
        <taxon>Metazoa</taxon>
        <taxon>Ecdysozoa</taxon>
        <taxon>Arthropoda</taxon>
        <taxon>Chelicerata</taxon>
        <taxon>Arachnida</taxon>
        <taxon>Araneae</taxon>
        <taxon>Araneomorphae</taxon>
        <taxon>Entelegynae</taxon>
        <taxon>Araneoidea</taxon>
        <taxon>Nephilidae</taxon>
        <taxon>Nephila</taxon>
    </lineage>
</organism>
<sequence>VPLFRNSSLNCGGAVISKKFILTVAHCFFNQKSFRKFKKCKKLNTTNECYNRTNDFSIRLLGKEKFGKKLKLKRIIIHPKFDFLDVVYDIALLELAEPLNCSKMINPICLPTNKEMYKIDQKFFIAGWGKYEITGLEGPQMLREGIMKEVPVEKCMRVFLPNKIKYQYQCAVGTSETSCTGDSGTPNFIKIENNFYILGIVSHGLNFLCKPKYPVVFTKVLYFLKWIKEYVNDLPEPFMT</sequence>
<reference evidence="4" key="1">
    <citation type="submission" date="2020-08" db="EMBL/GenBank/DDBJ databases">
        <title>Multicomponent nature underlies the extraordinary mechanical properties of spider dragline silk.</title>
        <authorList>
            <person name="Kono N."/>
            <person name="Nakamura H."/>
            <person name="Mori M."/>
            <person name="Yoshida Y."/>
            <person name="Ohtoshi R."/>
            <person name="Malay A.D."/>
            <person name="Moran D.A.P."/>
            <person name="Tomita M."/>
            <person name="Numata K."/>
            <person name="Arakawa K."/>
        </authorList>
    </citation>
    <scope>NUCLEOTIDE SEQUENCE</scope>
</reference>
<dbReference type="Pfam" id="PF00089">
    <property type="entry name" value="Trypsin"/>
    <property type="match status" value="1"/>
</dbReference>
<protein>
    <submittedName>
        <fullName evidence="4">Trypsin</fullName>
    </submittedName>
</protein>
<comment type="similarity">
    <text evidence="2">Belongs to the peptidase S1 family. CLIP subfamily.</text>
</comment>
<gene>
    <name evidence="4" type="ORF">NPIL_531491</name>
</gene>
<dbReference type="AlphaFoldDB" id="A0A8X6N4R7"/>
<dbReference type="GO" id="GO:0004252">
    <property type="term" value="F:serine-type endopeptidase activity"/>
    <property type="evidence" value="ECO:0007669"/>
    <property type="project" value="InterPro"/>
</dbReference>
<dbReference type="PRINTS" id="PR00722">
    <property type="entry name" value="CHYMOTRYPSIN"/>
</dbReference>
<feature type="non-terminal residue" evidence="4">
    <location>
        <position position="240"/>
    </location>
</feature>
<dbReference type="GO" id="GO:0006508">
    <property type="term" value="P:proteolysis"/>
    <property type="evidence" value="ECO:0007669"/>
    <property type="project" value="InterPro"/>
</dbReference>
<dbReference type="Proteomes" id="UP000887013">
    <property type="component" value="Unassembled WGS sequence"/>
</dbReference>
<accession>A0A8X6N4R7</accession>
<evidence type="ECO:0000259" key="3">
    <source>
        <dbReference type="PROSITE" id="PS50240"/>
    </source>
</evidence>
<dbReference type="EMBL" id="BMAW01054040">
    <property type="protein sequence ID" value="GFS94162.1"/>
    <property type="molecule type" value="Genomic_DNA"/>
</dbReference>
<keyword evidence="5" id="KW-1185">Reference proteome</keyword>
<comment type="caution">
    <text evidence="4">The sequence shown here is derived from an EMBL/GenBank/DDBJ whole genome shotgun (WGS) entry which is preliminary data.</text>
</comment>
<dbReference type="SUPFAM" id="SSF50494">
    <property type="entry name" value="Trypsin-like serine proteases"/>
    <property type="match status" value="1"/>
</dbReference>
<keyword evidence="1" id="KW-1015">Disulfide bond</keyword>
<dbReference type="InterPro" id="IPR051487">
    <property type="entry name" value="Ser/Thr_Proteases_Immune/Dev"/>
</dbReference>
<dbReference type="PROSITE" id="PS50240">
    <property type="entry name" value="TRYPSIN_DOM"/>
    <property type="match status" value="1"/>
</dbReference>
<dbReference type="PANTHER" id="PTHR24256">
    <property type="entry name" value="TRYPTASE-RELATED"/>
    <property type="match status" value="1"/>
</dbReference>